<evidence type="ECO:0000259" key="4">
    <source>
        <dbReference type="PROSITE" id="PS50923"/>
    </source>
</evidence>
<dbReference type="EMBL" id="JAIWYP010000006">
    <property type="protein sequence ID" value="KAH3807796.1"/>
    <property type="molecule type" value="Genomic_DNA"/>
</dbReference>
<gene>
    <name evidence="5" type="ORF">DPMN_136144</name>
</gene>
<organism evidence="5 6">
    <name type="scientific">Dreissena polymorpha</name>
    <name type="common">Zebra mussel</name>
    <name type="synonym">Mytilus polymorpha</name>
    <dbReference type="NCBI Taxonomy" id="45954"/>
    <lineage>
        <taxon>Eukaryota</taxon>
        <taxon>Metazoa</taxon>
        <taxon>Spiralia</taxon>
        <taxon>Lophotrochozoa</taxon>
        <taxon>Mollusca</taxon>
        <taxon>Bivalvia</taxon>
        <taxon>Autobranchia</taxon>
        <taxon>Heteroconchia</taxon>
        <taxon>Euheterodonta</taxon>
        <taxon>Imparidentia</taxon>
        <taxon>Neoheterodontei</taxon>
        <taxon>Myida</taxon>
        <taxon>Dreissenoidea</taxon>
        <taxon>Dreissenidae</taxon>
        <taxon>Dreissena</taxon>
    </lineage>
</organism>
<name>A0A9D4G0C8_DREPO</name>
<keyword evidence="3" id="KW-0732">Signal</keyword>
<dbReference type="SMART" id="SM00032">
    <property type="entry name" value="CCP"/>
    <property type="match status" value="1"/>
</dbReference>
<comment type="caution">
    <text evidence="5">The sequence shown here is derived from an EMBL/GenBank/DDBJ whole genome shotgun (WGS) entry which is preliminary data.</text>
</comment>
<feature type="signal peptide" evidence="3">
    <location>
        <begin position="1"/>
        <end position="36"/>
    </location>
</feature>
<dbReference type="Pfam" id="PF00084">
    <property type="entry name" value="Sushi"/>
    <property type="match status" value="1"/>
</dbReference>
<evidence type="ECO:0000256" key="2">
    <source>
        <dbReference type="PROSITE-ProRule" id="PRU00302"/>
    </source>
</evidence>
<dbReference type="CDD" id="cd00033">
    <property type="entry name" value="CCP"/>
    <property type="match status" value="1"/>
</dbReference>
<dbReference type="InterPro" id="IPR035976">
    <property type="entry name" value="Sushi/SCR/CCP_sf"/>
</dbReference>
<evidence type="ECO:0000256" key="3">
    <source>
        <dbReference type="SAM" id="SignalP"/>
    </source>
</evidence>
<keyword evidence="1 2" id="KW-1015">Disulfide bond</keyword>
<dbReference type="Proteomes" id="UP000828390">
    <property type="component" value="Unassembled WGS sequence"/>
</dbReference>
<dbReference type="PROSITE" id="PS50923">
    <property type="entry name" value="SUSHI"/>
    <property type="match status" value="1"/>
</dbReference>
<protein>
    <recommendedName>
        <fullName evidence="4">Sushi domain-containing protein</fullName>
    </recommendedName>
</protein>
<evidence type="ECO:0000313" key="5">
    <source>
        <dbReference type="EMBL" id="KAH3807796.1"/>
    </source>
</evidence>
<proteinExistence type="predicted"/>
<reference evidence="5" key="2">
    <citation type="submission" date="2020-11" db="EMBL/GenBank/DDBJ databases">
        <authorList>
            <person name="McCartney M.A."/>
            <person name="Auch B."/>
            <person name="Kono T."/>
            <person name="Mallez S."/>
            <person name="Becker A."/>
            <person name="Gohl D.M."/>
            <person name="Silverstein K.A.T."/>
            <person name="Koren S."/>
            <person name="Bechman K.B."/>
            <person name="Herman A."/>
            <person name="Abrahante J.E."/>
            <person name="Garbe J."/>
        </authorList>
    </citation>
    <scope>NUCLEOTIDE SEQUENCE</scope>
    <source>
        <strain evidence="5">Duluth1</strain>
        <tissue evidence="5">Whole animal</tissue>
    </source>
</reference>
<feature type="chain" id="PRO_5038866841" description="Sushi domain-containing protein" evidence="3">
    <location>
        <begin position="37"/>
        <end position="342"/>
    </location>
</feature>
<dbReference type="OrthoDB" id="6059867at2759"/>
<accession>A0A9D4G0C8</accession>
<evidence type="ECO:0000313" key="6">
    <source>
        <dbReference type="Proteomes" id="UP000828390"/>
    </source>
</evidence>
<feature type="domain" description="Sushi" evidence="4">
    <location>
        <begin position="268"/>
        <end position="325"/>
    </location>
</feature>
<dbReference type="Gene3D" id="2.10.70.10">
    <property type="entry name" value="Complement Module, domain 1"/>
    <property type="match status" value="1"/>
</dbReference>
<dbReference type="InterPro" id="IPR000436">
    <property type="entry name" value="Sushi_SCR_CCP_dom"/>
</dbReference>
<evidence type="ECO:0000256" key="1">
    <source>
        <dbReference type="ARBA" id="ARBA00023157"/>
    </source>
</evidence>
<keyword evidence="6" id="KW-1185">Reference proteome</keyword>
<dbReference type="SUPFAM" id="SSF57535">
    <property type="entry name" value="Complement control module/SCR domain"/>
    <property type="match status" value="1"/>
</dbReference>
<dbReference type="AlphaFoldDB" id="A0A9D4G0C8"/>
<keyword evidence="2" id="KW-0768">Sushi</keyword>
<comment type="caution">
    <text evidence="2">Lacks conserved residue(s) required for the propagation of feature annotation.</text>
</comment>
<feature type="disulfide bond" evidence="2">
    <location>
        <begin position="296"/>
        <end position="323"/>
    </location>
</feature>
<reference evidence="5" key="1">
    <citation type="journal article" date="2019" name="bioRxiv">
        <title>The Genome of the Zebra Mussel, Dreissena polymorpha: A Resource for Invasive Species Research.</title>
        <authorList>
            <person name="McCartney M.A."/>
            <person name="Auch B."/>
            <person name="Kono T."/>
            <person name="Mallez S."/>
            <person name="Zhang Y."/>
            <person name="Obille A."/>
            <person name="Becker A."/>
            <person name="Abrahante J.E."/>
            <person name="Garbe J."/>
            <person name="Badalamenti J.P."/>
            <person name="Herman A."/>
            <person name="Mangelson H."/>
            <person name="Liachko I."/>
            <person name="Sullivan S."/>
            <person name="Sone E.D."/>
            <person name="Koren S."/>
            <person name="Silverstein K.A.T."/>
            <person name="Beckman K.B."/>
            <person name="Gohl D.M."/>
        </authorList>
    </citation>
    <scope>NUCLEOTIDE SEQUENCE</scope>
    <source>
        <strain evidence="5">Duluth1</strain>
        <tissue evidence="5">Whole animal</tissue>
    </source>
</reference>
<sequence length="342" mass="37258">MKNTIKVSKLREFLAEMKFAFVSLFLLLCSAMGVSAELENCVDLQKQANGGLRSGLYSIKSGGNTVYIYCYYGNGDGYVYLLPSISNNVNLNLAYLSNDHSLVKVIHKRRQNGKQYEATMQQIPAFNSLPVSVQFNKHDGYQGILNKAMGPYMFIGFVPLSHNVKGGVQGWKVNGQEFTFTNCDGNPNSYFSVLFNANKPGYTSYNGWKNPLMYAWYNLATQVPVSEELPDALFSPDYEIHHGGCGGYSIGTTEGDITGVAIGQRFVITCSVPDDVMNASKTLGGLKPGSIVIYSCNPGYKGSGDLVRMCTSTGGWSGVQPTCISEAVFGPGQLIGIWTAFK</sequence>